<organism evidence="1 2">
    <name type="scientific">Thyridium curvatum</name>
    <dbReference type="NCBI Taxonomy" id="1093900"/>
    <lineage>
        <taxon>Eukaryota</taxon>
        <taxon>Fungi</taxon>
        <taxon>Dikarya</taxon>
        <taxon>Ascomycota</taxon>
        <taxon>Pezizomycotina</taxon>
        <taxon>Sordariomycetes</taxon>
        <taxon>Sordariomycetidae</taxon>
        <taxon>Thyridiales</taxon>
        <taxon>Thyridiaceae</taxon>
        <taxon>Thyridium</taxon>
    </lineage>
</organism>
<evidence type="ECO:0000313" key="2">
    <source>
        <dbReference type="Proteomes" id="UP000319257"/>
    </source>
</evidence>
<dbReference type="Proteomes" id="UP000319257">
    <property type="component" value="Unassembled WGS sequence"/>
</dbReference>
<comment type="caution">
    <text evidence="1">The sequence shown here is derived from an EMBL/GenBank/DDBJ whole genome shotgun (WGS) entry which is preliminary data.</text>
</comment>
<dbReference type="InterPro" id="IPR023393">
    <property type="entry name" value="START-like_dom_sf"/>
</dbReference>
<dbReference type="CDD" id="cd07822">
    <property type="entry name" value="SRPBCC_4"/>
    <property type="match status" value="1"/>
</dbReference>
<evidence type="ECO:0000313" key="1">
    <source>
        <dbReference type="EMBL" id="TPX13920.1"/>
    </source>
</evidence>
<name>A0A507BBE5_9PEZI</name>
<accession>A0A507BBE5</accession>
<dbReference type="EMBL" id="SKBQ01000030">
    <property type="protein sequence ID" value="TPX13920.1"/>
    <property type="molecule type" value="Genomic_DNA"/>
</dbReference>
<dbReference type="SUPFAM" id="SSF55961">
    <property type="entry name" value="Bet v1-like"/>
    <property type="match status" value="1"/>
</dbReference>
<proteinExistence type="predicted"/>
<reference evidence="1 2" key="1">
    <citation type="submission" date="2019-06" db="EMBL/GenBank/DDBJ databases">
        <title>Draft genome sequence of the filamentous fungus Phialemoniopsis curvata isolated from diesel fuel.</title>
        <authorList>
            <person name="Varaljay V.A."/>
            <person name="Lyon W.J."/>
            <person name="Crouch A.L."/>
            <person name="Drake C.E."/>
            <person name="Hollomon J.M."/>
            <person name="Nadeau L.J."/>
            <person name="Nunn H.S."/>
            <person name="Stevenson B.S."/>
            <person name="Bojanowski C.L."/>
            <person name="Crookes-Goodson W.J."/>
        </authorList>
    </citation>
    <scope>NUCLEOTIDE SEQUENCE [LARGE SCALE GENOMIC DNA]</scope>
    <source>
        <strain evidence="1 2">D216</strain>
    </source>
</reference>
<keyword evidence="2" id="KW-1185">Reference proteome</keyword>
<dbReference type="InParanoid" id="A0A507BBE5"/>
<dbReference type="Gene3D" id="3.30.530.20">
    <property type="match status" value="1"/>
</dbReference>
<sequence>MASPIETHCSVAVPNDLQTRLLSEVFPTPTYGPSGSWSLGCSCTIAAPLDTCVAVVLDVDKYPSWNRFVRKVDIKSSPEGTTADDAPKVPGPGVLRPGTLMLFDAHMDPRSGDDGKKGVSSPEEVTVLEPFAAAAASSASSAPGDELQGWRVAWRSRIFPDLLLRSERVQEFVAGPDGGQTFYYCWQTYYGPLAPVVKWAVGAKLEKAFDAWMEGMQGEAEKRAAASSRVEAAL</sequence>
<dbReference type="OrthoDB" id="509124at2759"/>
<gene>
    <name evidence="1" type="ORF">E0L32_005620</name>
</gene>
<protein>
    <recommendedName>
        <fullName evidence="3">Coenzyme Q-binding protein COQ10 START domain-containing protein</fullName>
    </recommendedName>
</protein>
<dbReference type="GeneID" id="41973067"/>
<dbReference type="AlphaFoldDB" id="A0A507BBE5"/>
<evidence type="ECO:0008006" key="3">
    <source>
        <dbReference type="Google" id="ProtNLM"/>
    </source>
</evidence>
<dbReference type="RefSeq" id="XP_030995631.1">
    <property type="nucleotide sequence ID" value="XM_031140162.1"/>
</dbReference>